<sequence length="62" mass="6503">MTVESQNEAVARALLSLWDIPVTEEEIAGFAAGLLAVRATVGRLYAVPTGDDEPAVTFDASP</sequence>
<comment type="caution">
    <text evidence="1">The sequence shown here is derived from an EMBL/GenBank/DDBJ whole genome shotgun (WGS) entry which is preliminary data.</text>
</comment>
<reference evidence="1" key="1">
    <citation type="submission" date="2023-03" db="EMBL/GenBank/DDBJ databases">
        <title>Amycolatopsis taiwanensis NBRC 103393.</title>
        <authorList>
            <person name="Ichikawa N."/>
            <person name="Sato H."/>
            <person name="Tonouchi N."/>
        </authorList>
    </citation>
    <scope>NUCLEOTIDE SEQUENCE</scope>
    <source>
        <strain evidence="1">NBRC 103393</strain>
    </source>
</reference>
<evidence type="ECO:0000313" key="1">
    <source>
        <dbReference type="EMBL" id="GLY71318.1"/>
    </source>
</evidence>
<gene>
    <name evidence="1" type="ORF">Atai01_79370</name>
</gene>
<dbReference type="AlphaFoldDB" id="A0A9W6VGY1"/>
<evidence type="ECO:0000313" key="2">
    <source>
        <dbReference type="Proteomes" id="UP001165136"/>
    </source>
</evidence>
<proteinExistence type="predicted"/>
<name>A0A9W6VGY1_9PSEU</name>
<protein>
    <submittedName>
        <fullName evidence="1">Uncharacterized protein</fullName>
    </submittedName>
</protein>
<dbReference type="EMBL" id="BSTI01000034">
    <property type="protein sequence ID" value="GLY71318.1"/>
    <property type="molecule type" value="Genomic_DNA"/>
</dbReference>
<organism evidence="1 2">
    <name type="scientific">Amycolatopsis taiwanensis</name>
    <dbReference type="NCBI Taxonomy" id="342230"/>
    <lineage>
        <taxon>Bacteria</taxon>
        <taxon>Bacillati</taxon>
        <taxon>Actinomycetota</taxon>
        <taxon>Actinomycetes</taxon>
        <taxon>Pseudonocardiales</taxon>
        <taxon>Pseudonocardiaceae</taxon>
        <taxon>Amycolatopsis</taxon>
    </lineage>
</organism>
<dbReference type="Proteomes" id="UP001165136">
    <property type="component" value="Unassembled WGS sequence"/>
</dbReference>
<dbReference type="RefSeq" id="WP_285491045.1">
    <property type="nucleotide sequence ID" value="NZ_BSTI01000034.1"/>
</dbReference>
<accession>A0A9W6VGY1</accession>
<keyword evidence="2" id="KW-1185">Reference proteome</keyword>